<accession>A0A2S6H377</accession>
<proteinExistence type="predicted"/>
<dbReference type="AlphaFoldDB" id="A0A2S6H377"/>
<gene>
    <name evidence="1" type="ORF">B0F88_1056</name>
</gene>
<dbReference type="RefSeq" id="WP_104423286.1">
    <property type="nucleotide sequence ID" value="NZ_PTIY01000005.1"/>
</dbReference>
<name>A0A2S6H377_9GAMM</name>
<comment type="caution">
    <text evidence="1">The sequence shown here is derived from an EMBL/GenBank/DDBJ whole genome shotgun (WGS) entry which is preliminary data.</text>
</comment>
<protein>
    <submittedName>
        <fullName evidence="1">Uncharacterized protein</fullName>
    </submittedName>
</protein>
<organism evidence="1 2">
    <name type="scientific">Methylobacter tundripaludum</name>
    <dbReference type="NCBI Taxonomy" id="173365"/>
    <lineage>
        <taxon>Bacteria</taxon>
        <taxon>Pseudomonadati</taxon>
        <taxon>Pseudomonadota</taxon>
        <taxon>Gammaproteobacteria</taxon>
        <taxon>Methylococcales</taxon>
        <taxon>Methylococcaceae</taxon>
        <taxon>Methylobacter</taxon>
    </lineage>
</organism>
<dbReference type="EMBL" id="PTIY01000005">
    <property type="protein sequence ID" value="PPK71894.1"/>
    <property type="molecule type" value="Genomic_DNA"/>
</dbReference>
<evidence type="ECO:0000313" key="2">
    <source>
        <dbReference type="Proteomes" id="UP000238071"/>
    </source>
</evidence>
<reference evidence="1 2" key="1">
    <citation type="submission" date="2018-02" db="EMBL/GenBank/DDBJ databases">
        <title>Subsurface microbial communities from deep shales in Ohio and West Virginia, USA.</title>
        <authorList>
            <person name="Wrighton K."/>
        </authorList>
    </citation>
    <scope>NUCLEOTIDE SEQUENCE [LARGE SCALE GENOMIC DNA]</scope>
    <source>
        <strain evidence="1 2">OWC-G53F</strain>
    </source>
</reference>
<sequence>MKMNVCGWSHKKGDFDGRSYDYVVIYCISRMEQKDIQRGAAGIDMRGDSSLVEKLRKIEFTGIIQCEVETEARATGKGQFVETVVNIVPSLSSKAA</sequence>
<dbReference type="Proteomes" id="UP000238071">
    <property type="component" value="Unassembled WGS sequence"/>
</dbReference>
<evidence type="ECO:0000313" key="1">
    <source>
        <dbReference type="EMBL" id="PPK71894.1"/>
    </source>
</evidence>
<keyword evidence="2" id="KW-1185">Reference proteome</keyword>
<dbReference type="OrthoDB" id="5569962at2"/>